<evidence type="ECO:0000313" key="2">
    <source>
        <dbReference type="Proteomes" id="UP000814033"/>
    </source>
</evidence>
<evidence type="ECO:0000313" key="1">
    <source>
        <dbReference type="EMBL" id="KAI0041440.1"/>
    </source>
</evidence>
<reference evidence="1" key="1">
    <citation type="submission" date="2021-02" db="EMBL/GenBank/DDBJ databases">
        <authorList>
            <consortium name="DOE Joint Genome Institute"/>
            <person name="Ahrendt S."/>
            <person name="Looney B.P."/>
            <person name="Miyauchi S."/>
            <person name="Morin E."/>
            <person name="Drula E."/>
            <person name="Courty P.E."/>
            <person name="Chicoki N."/>
            <person name="Fauchery L."/>
            <person name="Kohler A."/>
            <person name="Kuo A."/>
            <person name="Labutti K."/>
            <person name="Pangilinan J."/>
            <person name="Lipzen A."/>
            <person name="Riley R."/>
            <person name="Andreopoulos W."/>
            <person name="He G."/>
            <person name="Johnson J."/>
            <person name="Barry K.W."/>
            <person name="Grigoriev I.V."/>
            <person name="Nagy L."/>
            <person name="Hibbett D."/>
            <person name="Henrissat B."/>
            <person name="Matheny P.B."/>
            <person name="Labbe J."/>
            <person name="Martin F."/>
        </authorList>
    </citation>
    <scope>NUCLEOTIDE SEQUENCE</scope>
    <source>
        <strain evidence="1">FP105234-sp</strain>
    </source>
</reference>
<reference evidence="1" key="2">
    <citation type="journal article" date="2022" name="New Phytol.">
        <title>Evolutionary transition to the ectomycorrhizal habit in the genomes of a hyperdiverse lineage of mushroom-forming fungi.</title>
        <authorList>
            <person name="Looney B."/>
            <person name="Miyauchi S."/>
            <person name="Morin E."/>
            <person name="Drula E."/>
            <person name="Courty P.E."/>
            <person name="Kohler A."/>
            <person name="Kuo A."/>
            <person name="LaButti K."/>
            <person name="Pangilinan J."/>
            <person name="Lipzen A."/>
            <person name="Riley R."/>
            <person name="Andreopoulos W."/>
            <person name="He G."/>
            <person name="Johnson J."/>
            <person name="Nolan M."/>
            <person name="Tritt A."/>
            <person name="Barry K.W."/>
            <person name="Grigoriev I.V."/>
            <person name="Nagy L.G."/>
            <person name="Hibbett D."/>
            <person name="Henrissat B."/>
            <person name="Matheny P.B."/>
            <person name="Labbe J."/>
            <person name="Martin F.M."/>
        </authorList>
    </citation>
    <scope>NUCLEOTIDE SEQUENCE</scope>
    <source>
        <strain evidence="1">FP105234-sp</strain>
    </source>
</reference>
<keyword evidence="2" id="KW-1185">Reference proteome</keyword>
<gene>
    <name evidence="1" type="ORF">FA95DRAFT_694168</name>
</gene>
<name>A0ACB8RBK1_9AGAM</name>
<accession>A0ACB8RBK1</accession>
<protein>
    <submittedName>
        <fullName evidence="1">Uncharacterized protein</fullName>
    </submittedName>
</protein>
<proteinExistence type="predicted"/>
<sequence length="149" mass="16127">MNNMPEFVLAARNVSIARLCCPKQFRRTASSARANSLSGFRQALSASAAAPRAMPGTPRSAAASSYSRGERILAGHGHRACQSCLEHCSVLSWPDRTASPAHLRPMPPARWYSTTECVASCTPDWTESTECSRSMCAGRFVRGHITILS</sequence>
<comment type="caution">
    <text evidence="1">The sequence shown here is derived from an EMBL/GenBank/DDBJ whole genome shotgun (WGS) entry which is preliminary data.</text>
</comment>
<dbReference type="Proteomes" id="UP000814033">
    <property type="component" value="Unassembled WGS sequence"/>
</dbReference>
<dbReference type="EMBL" id="MU276122">
    <property type="protein sequence ID" value="KAI0041440.1"/>
    <property type="molecule type" value="Genomic_DNA"/>
</dbReference>
<organism evidence="1 2">
    <name type="scientific">Auriscalpium vulgare</name>
    <dbReference type="NCBI Taxonomy" id="40419"/>
    <lineage>
        <taxon>Eukaryota</taxon>
        <taxon>Fungi</taxon>
        <taxon>Dikarya</taxon>
        <taxon>Basidiomycota</taxon>
        <taxon>Agaricomycotina</taxon>
        <taxon>Agaricomycetes</taxon>
        <taxon>Russulales</taxon>
        <taxon>Auriscalpiaceae</taxon>
        <taxon>Auriscalpium</taxon>
    </lineage>
</organism>